<dbReference type="GO" id="GO:0036431">
    <property type="term" value="F:dCMP kinase activity"/>
    <property type="evidence" value="ECO:0007669"/>
    <property type="project" value="InterPro"/>
</dbReference>
<dbReference type="CDD" id="cd02020">
    <property type="entry name" value="CMPK"/>
    <property type="match status" value="1"/>
</dbReference>
<evidence type="ECO:0000313" key="12">
    <source>
        <dbReference type="Proteomes" id="UP000319353"/>
    </source>
</evidence>
<keyword evidence="4 10" id="KW-0808">Transferase</keyword>
<evidence type="ECO:0000256" key="8">
    <source>
        <dbReference type="ARBA" id="ARBA00047615"/>
    </source>
</evidence>
<dbReference type="AlphaFoldDB" id="A0A537LER4"/>
<dbReference type="GO" id="GO:0005524">
    <property type="term" value="F:ATP binding"/>
    <property type="evidence" value="ECO:0007669"/>
    <property type="project" value="UniProtKB-UniRule"/>
</dbReference>
<evidence type="ECO:0000256" key="10">
    <source>
        <dbReference type="HAMAP-Rule" id="MF_00239"/>
    </source>
</evidence>
<dbReference type="InterPro" id="IPR027417">
    <property type="entry name" value="P-loop_NTPase"/>
</dbReference>
<gene>
    <name evidence="10" type="primary">cmk</name>
    <name evidence="11" type="ORF">E6H01_01530</name>
</gene>
<comment type="subcellular location">
    <subcellularLocation>
        <location evidence="1 10">Cytoplasm</location>
    </subcellularLocation>
</comment>
<dbReference type="Gene3D" id="3.40.50.300">
    <property type="entry name" value="P-loop containing nucleotide triphosphate hydrolases"/>
    <property type="match status" value="1"/>
</dbReference>
<evidence type="ECO:0000256" key="5">
    <source>
        <dbReference type="ARBA" id="ARBA00022741"/>
    </source>
</evidence>
<evidence type="ECO:0000313" key="11">
    <source>
        <dbReference type="EMBL" id="TMJ06504.1"/>
    </source>
</evidence>
<keyword evidence="5 10" id="KW-0547">Nucleotide-binding</keyword>
<dbReference type="GO" id="GO:0005737">
    <property type="term" value="C:cytoplasm"/>
    <property type="evidence" value="ECO:0007669"/>
    <property type="project" value="UniProtKB-SubCell"/>
</dbReference>
<reference evidence="11 12" key="1">
    <citation type="journal article" date="2019" name="Nat. Microbiol.">
        <title>Mediterranean grassland soil C-N compound turnover is dependent on rainfall and depth, and is mediated by genomically divergent microorganisms.</title>
        <authorList>
            <person name="Diamond S."/>
            <person name="Andeer P.F."/>
            <person name="Li Z."/>
            <person name="Crits-Christoph A."/>
            <person name="Burstein D."/>
            <person name="Anantharaman K."/>
            <person name="Lane K.R."/>
            <person name="Thomas B.C."/>
            <person name="Pan C."/>
            <person name="Northen T.R."/>
            <person name="Banfield J.F."/>
        </authorList>
    </citation>
    <scope>NUCLEOTIDE SEQUENCE [LARGE SCALE GENOMIC DNA]</scope>
    <source>
        <strain evidence="11">NP_4</strain>
    </source>
</reference>
<sequence>MIIAIAGPIGVGKSTVARGLAARLGYRYVSGGEVFRDIARARGLSITDVNKLAEQDPTLDRELDERQRELAKAGNCVVESRLAGWMVEADLKIWLRAAVNIRAARVARREGQLLESARAELVERERSEWARYKRLYTIDTNDLSPYHLIIDTSYWSADAIADTLAGLVRSIQARDQGPGARDQVKAEHAGGR</sequence>
<comment type="catalytic activity">
    <reaction evidence="8 10">
        <text>dCMP + ATP = dCDP + ADP</text>
        <dbReference type="Rhea" id="RHEA:25094"/>
        <dbReference type="ChEBI" id="CHEBI:30616"/>
        <dbReference type="ChEBI" id="CHEBI:57566"/>
        <dbReference type="ChEBI" id="CHEBI:58593"/>
        <dbReference type="ChEBI" id="CHEBI:456216"/>
        <dbReference type="EC" id="2.7.4.25"/>
    </reaction>
</comment>
<dbReference type="Pfam" id="PF13189">
    <property type="entry name" value="Cytidylate_kin2"/>
    <property type="match status" value="1"/>
</dbReference>
<evidence type="ECO:0000256" key="3">
    <source>
        <dbReference type="ARBA" id="ARBA00022490"/>
    </source>
</evidence>
<dbReference type="GO" id="GO:0036430">
    <property type="term" value="F:CMP kinase activity"/>
    <property type="evidence" value="ECO:0007669"/>
    <property type="project" value="RHEA"/>
</dbReference>
<comment type="similarity">
    <text evidence="2 10">Belongs to the cytidylate kinase family. Type 2 subfamily.</text>
</comment>
<dbReference type="NCBIfam" id="TIGR02173">
    <property type="entry name" value="cyt_kin_arch"/>
    <property type="match status" value="1"/>
</dbReference>
<evidence type="ECO:0000256" key="2">
    <source>
        <dbReference type="ARBA" id="ARBA00011005"/>
    </source>
</evidence>
<protein>
    <recommendedName>
        <fullName evidence="10">Cytidylate kinase</fullName>
        <shortName evidence="10">CK</shortName>
        <ecNumber evidence="10">2.7.4.25</ecNumber>
    </recommendedName>
    <alternativeName>
        <fullName evidence="10">Cytidine monophosphate kinase</fullName>
        <shortName evidence="10">CMP kinase</shortName>
    </alternativeName>
</protein>
<comment type="catalytic activity">
    <reaction evidence="9 10">
        <text>CMP + ATP = CDP + ADP</text>
        <dbReference type="Rhea" id="RHEA:11600"/>
        <dbReference type="ChEBI" id="CHEBI:30616"/>
        <dbReference type="ChEBI" id="CHEBI:58069"/>
        <dbReference type="ChEBI" id="CHEBI:60377"/>
        <dbReference type="ChEBI" id="CHEBI:456216"/>
        <dbReference type="EC" id="2.7.4.25"/>
    </reaction>
</comment>
<accession>A0A537LER4</accession>
<dbReference type="InterPro" id="IPR011994">
    <property type="entry name" value="Cytidylate_kinase_dom"/>
</dbReference>
<evidence type="ECO:0000256" key="7">
    <source>
        <dbReference type="ARBA" id="ARBA00022840"/>
    </source>
</evidence>
<feature type="binding site" evidence="10">
    <location>
        <begin position="7"/>
        <end position="15"/>
    </location>
    <ligand>
        <name>ATP</name>
        <dbReference type="ChEBI" id="CHEBI:30616"/>
    </ligand>
</feature>
<keyword evidence="3 10" id="KW-0963">Cytoplasm</keyword>
<dbReference type="EMBL" id="VBAL01000013">
    <property type="protein sequence ID" value="TMJ06504.1"/>
    <property type="molecule type" value="Genomic_DNA"/>
</dbReference>
<dbReference type="HAMAP" id="MF_00239">
    <property type="entry name" value="Cytidyl_kinase_type2"/>
    <property type="match status" value="1"/>
</dbReference>
<organism evidence="11 12">
    <name type="scientific">Candidatus Segetimicrobium genomatis</name>
    <dbReference type="NCBI Taxonomy" id="2569760"/>
    <lineage>
        <taxon>Bacteria</taxon>
        <taxon>Bacillati</taxon>
        <taxon>Candidatus Sysuimicrobiota</taxon>
        <taxon>Candidatus Sysuimicrobiia</taxon>
        <taxon>Candidatus Sysuimicrobiales</taxon>
        <taxon>Candidatus Segetimicrobiaceae</taxon>
        <taxon>Candidatus Segetimicrobium</taxon>
    </lineage>
</organism>
<evidence type="ECO:0000256" key="6">
    <source>
        <dbReference type="ARBA" id="ARBA00022777"/>
    </source>
</evidence>
<name>A0A537LER4_9BACT</name>
<keyword evidence="7 10" id="KW-0067">ATP-binding</keyword>
<dbReference type="GO" id="GO:0006220">
    <property type="term" value="P:pyrimidine nucleotide metabolic process"/>
    <property type="evidence" value="ECO:0007669"/>
    <property type="project" value="UniProtKB-UniRule"/>
</dbReference>
<evidence type="ECO:0000256" key="4">
    <source>
        <dbReference type="ARBA" id="ARBA00022679"/>
    </source>
</evidence>
<evidence type="ECO:0000256" key="9">
    <source>
        <dbReference type="ARBA" id="ARBA00048478"/>
    </source>
</evidence>
<dbReference type="Proteomes" id="UP000319353">
    <property type="component" value="Unassembled WGS sequence"/>
</dbReference>
<comment type="caution">
    <text evidence="11">The sequence shown here is derived from an EMBL/GenBank/DDBJ whole genome shotgun (WGS) entry which is preliminary data.</text>
</comment>
<evidence type="ECO:0000256" key="1">
    <source>
        <dbReference type="ARBA" id="ARBA00004496"/>
    </source>
</evidence>
<keyword evidence="6 10" id="KW-0418">Kinase</keyword>
<dbReference type="InterPro" id="IPR011892">
    <property type="entry name" value="Cyt_kin_arch"/>
</dbReference>
<proteinExistence type="inferred from homology"/>
<dbReference type="SUPFAM" id="SSF52540">
    <property type="entry name" value="P-loop containing nucleoside triphosphate hydrolases"/>
    <property type="match status" value="1"/>
</dbReference>
<dbReference type="EC" id="2.7.4.25" evidence="10"/>